<dbReference type="GO" id="GO:0003735">
    <property type="term" value="F:structural constituent of ribosome"/>
    <property type="evidence" value="ECO:0007669"/>
    <property type="project" value="InterPro"/>
</dbReference>
<dbReference type="PANTHER" id="PTHR11502">
    <property type="entry name" value="40S RIBOSOMAL PROTEIN S6"/>
    <property type="match status" value="1"/>
</dbReference>
<dbReference type="PROSITE" id="PS00578">
    <property type="entry name" value="RIBOSOMAL_S6E"/>
    <property type="match status" value="1"/>
</dbReference>
<dbReference type="GO" id="GO:0006412">
    <property type="term" value="P:translation"/>
    <property type="evidence" value="ECO:0007669"/>
    <property type="project" value="InterPro"/>
</dbReference>
<evidence type="ECO:0000256" key="2">
    <source>
        <dbReference type="ARBA" id="ARBA00022980"/>
    </source>
</evidence>
<dbReference type="Gene3D" id="1.20.5.2650">
    <property type="match status" value="1"/>
</dbReference>
<evidence type="ECO:0000256" key="5">
    <source>
        <dbReference type="SAM" id="Coils"/>
    </source>
</evidence>
<dbReference type="PIRSF" id="PIRSF002129">
    <property type="entry name" value="Ribosom_S6_euk"/>
    <property type="match status" value="1"/>
</dbReference>
<reference evidence="6" key="1">
    <citation type="submission" date="2021-01" db="EMBL/GenBank/DDBJ databases">
        <authorList>
            <person name="Corre E."/>
            <person name="Pelletier E."/>
            <person name="Niang G."/>
            <person name="Scheremetjew M."/>
            <person name="Finn R."/>
            <person name="Kale V."/>
            <person name="Holt S."/>
            <person name="Cochrane G."/>
            <person name="Meng A."/>
            <person name="Brown T."/>
            <person name="Cohen L."/>
        </authorList>
    </citation>
    <scope>NUCLEOTIDE SEQUENCE</scope>
    <source>
        <strain evidence="6">SPMC142</strain>
    </source>
</reference>
<dbReference type="EMBL" id="HBIQ01009207">
    <property type="protein sequence ID" value="CAE0524093.1"/>
    <property type="molecule type" value="Transcribed_RNA"/>
</dbReference>
<evidence type="ECO:0000256" key="1">
    <source>
        <dbReference type="ARBA" id="ARBA00009312"/>
    </source>
</evidence>
<keyword evidence="3 4" id="KW-0687">Ribonucleoprotein</keyword>
<name>A0A7S3RHA2_9SPIT</name>
<keyword evidence="5" id="KW-0175">Coiled coil</keyword>
<evidence type="ECO:0000256" key="4">
    <source>
        <dbReference type="PIRNR" id="PIRNR002129"/>
    </source>
</evidence>
<protein>
    <recommendedName>
        <fullName evidence="4">40S ribosomal protein S6</fullName>
    </recommendedName>
</protein>
<dbReference type="InterPro" id="IPR018282">
    <property type="entry name" value="Ribosomal_eS6_CS"/>
</dbReference>
<dbReference type="InterPro" id="IPR001377">
    <property type="entry name" value="Ribosomal_eS6"/>
</dbReference>
<sequence length="236" mass="27238">MKFNISNPTTGQQKLLEIDDDRKIRQFYDRRMGGEINGDVISEEYNGYIFRLTGGNDKQGFPMKQGILINGRTRILFKKRGTCYWQGRTGERKRRSVRGAIYGPDLAVISLRVVKKGDADVAGLTDVEKPNKLGPKRANNIRKMFGLRKVDDVRKYVIHRAVTRGDKTYYKAPKIQRLVTEKRIRRKKLDKRNKQDKWKANKTALENYEKLLSQYAKEKKAAKAAAKKEADAAEKK</sequence>
<organism evidence="6">
    <name type="scientific">Strombidinopsis acuminata</name>
    <dbReference type="NCBI Taxonomy" id="141414"/>
    <lineage>
        <taxon>Eukaryota</taxon>
        <taxon>Sar</taxon>
        <taxon>Alveolata</taxon>
        <taxon>Ciliophora</taxon>
        <taxon>Intramacronucleata</taxon>
        <taxon>Spirotrichea</taxon>
        <taxon>Choreotrichia</taxon>
        <taxon>Choreotrichida</taxon>
        <taxon>Strombidinopsidae</taxon>
        <taxon>Strombidinopsis</taxon>
    </lineage>
</organism>
<accession>A0A7S3RHA2</accession>
<keyword evidence="2 4" id="KW-0689">Ribosomal protein</keyword>
<dbReference type="GO" id="GO:0005840">
    <property type="term" value="C:ribosome"/>
    <property type="evidence" value="ECO:0007669"/>
    <property type="project" value="UniProtKB-KW"/>
</dbReference>
<feature type="coiled-coil region" evidence="5">
    <location>
        <begin position="201"/>
        <end position="236"/>
    </location>
</feature>
<dbReference type="SMART" id="SM01405">
    <property type="entry name" value="Ribosomal_S6e"/>
    <property type="match status" value="1"/>
</dbReference>
<evidence type="ECO:0000256" key="3">
    <source>
        <dbReference type="ARBA" id="ARBA00023274"/>
    </source>
</evidence>
<gene>
    <name evidence="6" type="ORF">SACU0126_LOCUS3054</name>
</gene>
<dbReference type="AlphaFoldDB" id="A0A7S3RHA2"/>
<proteinExistence type="inferred from homology"/>
<comment type="similarity">
    <text evidence="1 4">Belongs to the eukaryotic ribosomal protein eS6 family.</text>
</comment>
<dbReference type="Pfam" id="PF01092">
    <property type="entry name" value="Ribosomal_S6e"/>
    <property type="match status" value="1"/>
</dbReference>
<evidence type="ECO:0000313" key="6">
    <source>
        <dbReference type="EMBL" id="CAE0524093.1"/>
    </source>
</evidence>
<dbReference type="GO" id="GO:1990904">
    <property type="term" value="C:ribonucleoprotein complex"/>
    <property type="evidence" value="ECO:0007669"/>
    <property type="project" value="UniProtKB-KW"/>
</dbReference>
<dbReference type="InterPro" id="IPR014401">
    <property type="entry name" value="Ribosomal_eS6-like"/>
</dbReference>